<name>A0A4Y2LER7_ARAVE</name>
<dbReference type="AlphaFoldDB" id="A0A4Y2LER7"/>
<dbReference type="EC" id="5.6.2.3" evidence="1"/>
<sequence>MALAVASSGIASTLLDDGHTAHSALQLPLNLPQTENPISNIRKWSLKIMLLGNLDPPKLCNGTGFCVNVIQATNLIDNNKGESVFIPRIPHILSDMPFEFKSLQFPIRLTLSITINNTQDESLKLTSINLETPCFSHGQLWCMF</sequence>
<protein>
    <recommendedName>
        <fullName evidence="1">ATP-dependent DNA helicase</fullName>
        <ecNumber evidence="1">5.6.2.3</ecNumber>
    </recommendedName>
</protein>
<dbReference type="GO" id="GO:0006310">
    <property type="term" value="P:DNA recombination"/>
    <property type="evidence" value="ECO:0007669"/>
    <property type="project" value="UniProtKB-KW"/>
</dbReference>
<evidence type="ECO:0000256" key="1">
    <source>
        <dbReference type="RuleBase" id="RU363044"/>
    </source>
</evidence>
<dbReference type="GO" id="GO:0005524">
    <property type="term" value="F:ATP binding"/>
    <property type="evidence" value="ECO:0007669"/>
    <property type="project" value="UniProtKB-KW"/>
</dbReference>
<dbReference type="OrthoDB" id="272985at2759"/>
<comment type="cofactor">
    <cofactor evidence="1">
        <name>Mg(2+)</name>
        <dbReference type="ChEBI" id="CHEBI:18420"/>
    </cofactor>
</comment>
<keyword evidence="1" id="KW-0227">DNA damage</keyword>
<reference evidence="3 4" key="1">
    <citation type="journal article" date="2019" name="Sci. Rep.">
        <title>Orb-weaving spider Araneus ventricosus genome elucidates the spidroin gene catalogue.</title>
        <authorList>
            <person name="Kono N."/>
            <person name="Nakamura H."/>
            <person name="Ohtoshi R."/>
            <person name="Moran D.A.P."/>
            <person name="Shinohara A."/>
            <person name="Yoshida Y."/>
            <person name="Fujiwara M."/>
            <person name="Mori M."/>
            <person name="Tomita M."/>
            <person name="Arakawa K."/>
        </authorList>
    </citation>
    <scope>NUCLEOTIDE SEQUENCE [LARGE SCALE GENOMIC DNA]</scope>
</reference>
<comment type="caution">
    <text evidence="3">The sequence shown here is derived from an EMBL/GenBank/DDBJ whole genome shotgun (WGS) entry which is preliminary data.</text>
</comment>
<dbReference type="EMBL" id="BGPR01005749">
    <property type="protein sequence ID" value="GBN13024.1"/>
    <property type="molecule type" value="Genomic_DNA"/>
</dbReference>
<dbReference type="GO" id="GO:0043139">
    <property type="term" value="F:5'-3' DNA helicase activity"/>
    <property type="evidence" value="ECO:0007669"/>
    <property type="project" value="UniProtKB-EC"/>
</dbReference>
<dbReference type="InterPro" id="IPR010285">
    <property type="entry name" value="DNA_helicase_pif1-like_DEAD"/>
</dbReference>
<dbReference type="Proteomes" id="UP000499080">
    <property type="component" value="Unassembled WGS sequence"/>
</dbReference>
<dbReference type="Pfam" id="PF05970">
    <property type="entry name" value="PIF1"/>
    <property type="match status" value="1"/>
</dbReference>
<gene>
    <name evidence="3" type="ORF">AVEN_228103_1</name>
</gene>
<evidence type="ECO:0000313" key="3">
    <source>
        <dbReference type="EMBL" id="GBN13024.1"/>
    </source>
</evidence>
<comment type="catalytic activity">
    <reaction evidence="1">
        <text>ATP + H2O = ADP + phosphate + H(+)</text>
        <dbReference type="Rhea" id="RHEA:13065"/>
        <dbReference type="ChEBI" id="CHEBI:15377"/>
        <dbReference type="ChEBI" id="CHEBI:15378"/>
        <dbReference type="ChEBI" id="CHEBI:30616"/>
        <dbReference type="ChEBI" id="CHEBI:43474"/>
        <dbReference type="ChEBI" id="CHEBI:456216"/>
        <dbReference type="EC" id="5.6.2.3"/>
    </reaction>
</comment>
<accession>A0A4Y2LER7</accession>
<dbReference type="PANTHER" id="PTHR10492">
    <property type="match status" value="1"/>
</dbReference>
<organism evidence="3 4">
    <name type="scientific">Araneus ventricosus</name>
    <name type="common">Orbweaver spider</name>
    <name type="synonym">Epeira ventricosa</name>
    <dbReference type="NCBI Taxonomy" id="182803"/>
    <lineage>
        <taxon>Eukaryota</taxon>
        <taxon>Metazoa</taxon>
        <taxon>Ecdysozoa</taxon>
        <taxon>Arthropoda</taxon>
        <taxon>Chelicerata</taxon>
        <taxon>Arachnida</taxon>
        <taxon>Araneae</taxon>
        <taxon>Araneomorphae</taxon>
        <taxon>Entelegynae</taxon>
        <taxon>Araneoidea</taxon>
        <taxon>Araneidae</taxon>
        <taxon>Araneus</taxon>
    </lineage>
</organism>
<keyword evidence="1" id="KW-0378">Hydrolase</keyword>
<keyword evidence="4" id="KW-1185">Reference proteome</keyword>
<dbReference type="GO" id="GO:0006281">
    <property type="term" value="P:DNA repair"/>
    <property type="evidence" value="ECO:0007669"/>
    <property type="project" value="UniProtKB-KW"/>
</dbReference>
<dbReference type="GO" id="GO:0000723">
    <property type="term" value="P:telomere maintenance"/>
    <property type="evidence" value="ECO:0007669"/>
    <property type="project" value="InterPro"/>
</dbReference>
<keyword evidence="1" id="KW-0347">Helicase</keyword>
<keyword evidence="1" id="KW-0547">Nucleotide-binding</keyword>
<feature type="domain" description="DNA helicase Pif1-like DEAD-box helicase" evidence="2">
    <location>
        <begin position="2"/>
        <end position="43"/>
    </location>
</feature>
<comment type="similarity">
    <text evidence="1">Belongs to the helicase family.</text>
</comment>
<evidence type="ECO:0000313" key="4">
    <source>
        <dbReference type="Proteomes" id="UP000499080"/>
    </source>
</evidence>
<keyword evidence="1" id="KW-0234">DNA repair</keyword>
<keyword evidence="1" id="KW-0067">ATP-binding</keyword>
<dbReference type="PANTHER" id="PTHR10492:SF57">
    <property type="entry name" value="ATP-DEPENDENT DNA HELICASE"/>
    <property type="match status" value="1"/>
</dbReference>
<evidence type="ECO:0000259" key="2">
    <source>
        <dbReference type="Pfam" id="PF05970"/>
    </source>
</evidence>
<keyword evidence="1" id="KW-0233">DNA recombination</keyword>
<dbReference type="GO" id="GO:0016787">
    <property type="term" value="F:hydrolase activity"/>
    <property type="evidence" value="ECO:0007669"/>
    <property type="project" value="UniProtKB-KW"/>
</dbReference>
<proteinExistence type="inferred from homology"/>